<dbReference type="Proteomes" id="UP000800093">
    <property type="component" value="Unassembled WGS sequence"/>
</dbReference>
<organism evidence="2 3">
    <name type="scientific">Lojkania enalia</name>
    <dbReference type="NCBI Taxonomy" id="147567"/>
    <lineage>
        <taxon>Eukaryota</taxon>
        <taxon>Fungi</taxon>
        <taxon>Dikarya</taxon>
        <taxon>Ascomycota</taxon>
        <taxon>Pezizomycotina</taxon>
        <taxon>Dothideomycetes</taxon>
        <taxon>Pleosporomycetidae</taxon>
        <taxon>Pleosporales</taxon>
        <taxon>Pleosporales incertae sedis</taxon>
        <taxon>Lojkania</taxon>
    </lineage>
</organism>
<dbReference type="PANTHER" id="PTHR24148">
    <property type="entry name" value="ANKYRIN REPEAT DOMAIN-CONTAINING PROTEIN 39 HOMOLOG-RELATED"/>
    <property type="match status" value="1"/>
</dbReference>
<dbReference type="PANTHER" id="PTHR24148:SF64">
    <property type="entry name" value="HETEROKARYON INCOMPATIBILITY DOMAIN-CONTAINING PROTEIN"/>
    <property type="match status" value="1"/>
</dbReference>
<dbReference type="EMBL" id="ML986741">
    <property type="protein sequence ID" value="KAF2258729.1"/>
    <property type="molecule type" value="Genomic_DNA"/>
</dbReference>
<gene>
    <name evidence="2" type="ORF">CC78DRAFT_410681</name>
</gene>
<proteinExistence type="predicted"/>
<feature type="domain" description="Heterokaryon incompatibility" evidence="1">
    <location>
        <begin position="37"/>
        <end position="187"/>
    </location>
</feature>
<accession>A0A9P4JX03</accession>
<sequence length="642" mass="73552">TTLDRSSIRLFRFSQGADGGLVGELHQFELRSAPPFLAASYAWGTKQFTKLIRFQSGSLLILANVADFLGMVASHQDFSPEKDWWFVDSICINMNNDDERETQVNIMDEIYGRSRRTIVWLGNEQEAESDCRGAIPFLHQLSNMKEALDSSKALRRQIRGEEFTEHWKAVGRLFSRPWWTRVWTLQEFIIPEGVKLFCGPRSINRGDFKLAMYCIERCNGMDDKSMPRAAFDAAWNRRRIHQWHKKVGRMNLIAILAYLGNHMATDARDRIYSVRGLITGRDKRLVNHADYQISTERVFAGLVRDFWEEYMSLDIICFAHSFNRYSGNLDSDLGLHHQNLPTWAPDWRAHIQSSPVPLMVSQSASESIGNFRPLKYRSYKAVYNAPGPQLRSLANVEFLRNLKEMMCDGVIIDYIDGLGSIEGCDTRCQSNVCKNGGHTMVQPTRIQEAAVNNKTNLTFLEDLKRICRALVLDRKDKYLRFRAPDQYFSDFLLLCYKCTYGYDTDVDRTFKIWFEENKDLIVKGINGMSDTTVFDDLPPPSAHLSAFVNNTNVESATEEDTFLNRLHDTVNKKSRRLLITDKGHIGMAPCRAKKGDVAVVLFGCSVPLVLRRVGTREAWQVIGEAYMDGFMDGKVGRWIKKG</sequence>
<feature type="non-terminal residue" evidence="2">
    <location>
        <position position="1"/>
    </location>
</feature>
<evidence type="ECO:0000313" key="2">
    <source>
        <dbReference type="EMBL" id="KAF2258729.1"/>
    </source>
</evidence>
<dbReference type="Pfam" id="PF26639">
    <property type="entry name" value="Het-6_barrel"/>
    <property type="match status" value="1"/>
</dbReference>
<protein>
    <recommendedName>
        <fullName evidence="1">Heterokaryon incompatibility domain-containing protein</fullName>
    </recommendedName>
</protein>
<reference evidence="3" key="1">
    <citation type="journal article" date="2020" name="Stud. Mycol.">
        <title>101 Dothideomycetes genomes: A test case for predicting lifestyles and emergence of pathogens.</title>
        <authorList>
            <person name="Haridas S."/>
            <person name="Albert R."/>
            <person name="Binder M."/>
            <person name="Bloem J."/>
            <person name="LaButti K."/>
            <person name="Salamov A."/>
            <person name="Andreopoulos B."/>
            <person name="Baker S."/>
            <person name="Barry K."/>
            <person name="Bills G."/>
            <person name="Bluhm B."/>
            <person name="Cannon C."/>
            <person name="Castanera R."/>
            <person name="Culley D."/>
            <person name="Daum C."/>
            <person name="Ezra D."/>
            <person name="Gonzalez J."/>
            <person name="Henrissat B."/>
            <person name="Kuo A."/>
            <person name="Liang C."/>
            <person name="Lipzen A."/>
            <person name="Lutzoni F."/>
            <person name="Magnuson J."/>
            <person name="Mondo S."/>
            <person name="Nolan M."/>
            <person name="Ohm R."/>
            <person name="Pangilinan J."/>
            <person name="Park H.-J."/>
            <person name="Ramirez L."/>
            <person name="Alfaro M."/>
            <person name="Sun H."/>
            <person name="Tritt A."/>
            <person name="Yoshinaga Y."/>
            <person name="Zwiers L.-H."/>
            <person name="Turgeon B."/>
            <person name="Goodwin S."/>
            <person name="Spatafora J."/>
            <person name="Crous P."/>
            <person name="Grigoriev I."/>
        </authorList>
    </citation>
    <scope>NUCLEOTIDE SEQUENCE [LARGE SCALE GENOMIC DNA]</scope>
    <source>
        <strain evidence="3">CBS 304.66</strain>
    </source>
</reference>
<dbReference type="InterPro" id="IPR052895">
    <property type="entry name" value="HetReg/Transcr_Mod"/>
</dbReference>
<name>A0A9P4JX03_9PLEO</name>
<dbReference type="Pfam" id="PF06985">
    <property type="entry name" value="HET"/>
    <property type="match status" value="1"/>
</dbReference>
<evidence type="ECO:0000313" key="3">
    <source>
        <dbReference type="Proteomes" id="UP000800093"/>
    </source>
</evidence>
<evidence type="ECO:0000259" key="1">
    <source>
        <dbReference type="Pfam" id="PF06985"/>
    </source>
</evidence>
<dbReference type="OrthoDB" id="2504919at2759"/>
<comment type="caution">
    <text evidence="2">The sequence shown here is derived from an EMBL/GenBank/DDBJ whole genome shotgun (WGS) entry which is preliminary data.</text>
</comment>
<dbReference type="AlphaFoldDB" id="A0A9P4JX03"/>
<dbReference type="InterPro" id="IPR010730">
    <property type="entry name" value="HET"/>
</dbReference>
<feature type="non-terminal residue" evidence="2">
    <location>
        <position position="642"/>
    </location>
</feature>
<keyword evidence="3" id="KW-1185">Reference proteome</keyword>